<dbReference type="GO" id="GO:0043565">
    <property type="term" value="F:sequence-specific DNA binding"/>
    <property type="evidence" value="ECO:0007669"/>
    <property type="project" value="TreeGrafter"/>
</dbReference>
<dbReference type="PRINTS" id="PR00039">
    <property type="entry name" value="HTHLYSR"/>
</dbReference>
<dbReference type="RefSeq" id="WP_103904093.1">
    <property type="nucleotide sequence ID" value="NZ_PQWB01000121.1"/>
</dbReference>
<evidence type="ECO:0000313" key="6">
    <source>
        <dbReference type="EMBL" id="POZ60465.1"/>
    </source>
</evidence>
<dbReference type="Proteomes" id="UP000237082">
    <property type="component" value="Unassembled WGS sequence"/>
</dbReference>
<dbReference type="Pfam" id="PF03466">
    <property type="entry name" value="LysR_substrate"/>
    <property type="match status" value="1"/>
</dbReference>
<dbReference type="InterPro" id="IPR000847">
    <property type="entry name" value="LysR_HTH_N"/>
</dbReference>
<keyword evidence="3" id="KW-0238">DNA-binding</keyword>
<sequence length="303" mass="33034">MSSRPLPSLLSLRAFEAAARRLSFSLAADELCVTQSAVSHHIRKLEQDLGAPLFERRVREVALTPRGQDYYRGVAAAFALLQESTARARVEAASEPVTLSLLPAFAAHWLAPMLGAFSQAHPDIALRLQADTALADVANGAADLAIRYGRGGWTGLSVQLLMSEQLAPVCSPSLRASLPAHPQASDLLKLPLLASTWPSFEWEAWARRHGANLQTARPQAFSDYNIALEAAQSNQGVLLGRRHLLARHLSCGALVMAMDSPWLETDDIGWWLVSSKQPSRPSVPALRDWLREAAASWMNSTHP</sequence>
<accession>A0A2S5DBK1</accession>
<dbReference type="PANTHER" id="PTHR30537">
    <property type="entry name" value="HTH-TYPE TRANSCRIPTIONAL REGULATOR"/>
    <property type="match status" value="1"/>
</dbReference>
<dbReference type="InterPro" id="IPR058163">
    <property type="entry name" value="LysR-type_TF_proteobact-type"/>
</dbReference>
<dbReference type="EMBL" id="PQWB01000121">
    <property type="protein sequence ID" value="POZ60465.1"/>
    <property type="molecule type" value="Genomic_DNA"/>
</dbReference>
<evidence type="ECO:0000256" key="1">
    <source>
        <dbReference type="ARBA" id="ARBA00009437"/>
    </source>
</evidence>
<dbReference type="InterPro" id="IPR036388">
    <property type="entry name" value="WH-like_DNA-bd_sf"/>
</dbReference>
<gene>
    <name evidence="6" type="ORF">C2I19_18455</name>
</gene>
<dbReference type="FunFam" id="1.10.10.10:FF:000038">
    <property type="entry name" value="Glycine cleavage system transcriptional activator"/>
    <property type="match status" value="1"/>
</dbReference>
<dbReference type="AlphaFoldDB" id="A0A2S5DBK1"/>
<dbReference type="PANTHER" id="PTHR30537:SF26">
    <property type="entry name" value="GLYCINE CLEAVAGE SYSTEM TRANSCRIPTIONAL ACTIVATOR"/>
    <property type="match status" value="1"/>
</dbReference>
<protein>
    <submittedName>
        <fullName evidence="6">LysR family transcriptional regulator</fullName>
    </submittedName>
</protein>
<comment type="similarity">
    <text evidence="1">Belongs to the LysR transcriptional regulatory family.</text>
</comment>
<dbReference type="Pfam" id="PF00126">
    <property type="entry name" value="HTH_1"/>
    <property type="match status" value="1"/>
</dbReference>
<dbReference type="SUPFAM" id="SSF46785">
    <property type="entry name" value="Winged helix' DNA-binding domain"/>
    <property type="match status" value="1"/>
</dbReference>
<evidence type="ECO:0000256" key="4">
    <source>
        <dbReference type="ARBA" id="ARBA00023163"/>
    </source>
</evidence>
<name>A0A2S5DBK1_9NEIS</name>
<dbReference type="InterPro" id="IPR005119">
    <property type="entry name" value="LysR_subst-bd"/>
</dbReference>
<feature type="domain" description="HTH lysR-type" evidence="5">
    <location>
        <begin position="7"/>
        <end position="64"/>
    </location>
</feature>
<evidence type="ECO:0000259" key="5">
    <source>
        <dbReference type="PROSITE" id="PS50931"/>
    </source>
</evidence>
<keyword evidence="7" id="KW-1185">Reference proteome</keyword>
<reference evidence="7" key="1">
    <citation type="submission" date="2018-02" db="EMBL/GenBank/DDBJ databases">
        <authorList>
            <person name="O'Hara-Hanley K."/>
            <person name="Soby S."/>
        </authorList>
    </citation>
    <scope>NUCLEOTIDE SEQUENCE [LARGE SCALE GENOMIC DNA]</scope>
    <source>
        <strain evidence="7">MWU14-2602</strain>
    </source>
</reference>
<evidence type="ECO:0000256" key="2">
    <source>
        <dbReference type="ARBA" id="ARBA00023015"/>
    </source>
</evidence>
<dbReference type="CDD" id="cd08432">
    <property type="entry name" value="PBP2_GcdR_TrpI_HvrB_AmpR_like"/>
    <property type="match status" value="1"/>
</dbReference>
<keyword evidence="4" id="KW-0804">Transcription</keyword>
<evidence type="ECO:0000313" key="7">
    <source>
        <dbReference type="Proteomes" id="UP000237082"/>
    </source>
</evidence>
<dbReference type="Gene3D" id="1.10.10.10">
    <property type="entry name" value="Winged helix-like DNA-binding domain superfamily/Winged helix DNA-binding domain"/>
    <property type="match status" value="1"/>
</dbReference>
<keyword evidence="2" id="KW-0805">Transcription regulation</keyword>
<dbReference type="OrthoDB" id="9124618at2"/>
<dbReference type="Gene3D" id="3.40.190.10">
    <property type="entry name" value="Periplasmic binding protein-like II"/>
    <property type="match status" value="2"/>
</dbReference>
<dbReference type="SUPFAM" id="SSF53850">
    <property type="entry name" value="Periplasmic binding protein-like II"/>
    <property type="match status" value="1"/>
</dbReference>
<comment type="caution">
    <text evidence="6">The sequence shown here is derived from an EMBL/GenBank/DDBJ whole genome shotgun (WGS) entry which is preliminary data.</text>
</comment>
<evidence type="ECO:0000256" key="3">
    <source>
        <dbReference type="ARBA" id="ARBA00023125"/>
    </source>
</evidence>
<proteinExistence type="inferred from homology"/>
<dbReference type="PROSITE" id="PS50931">
    <property type="entry name" value="HTH_LYSR"/>
    <property type="match status" value="1"/>
</dbReference>
<dbReference type="GO" id="GO:0003700">
    <property type="term" value="F:DNA-binding transcription factor activity"/>
    <property type="evidence" value="ECO:0007669"/>
    <property type="project" value="InterPro"/>
</dbReference>
<dbReference type="InterPro" id="IPR036390">
    <property type="entry name" value="WH_DNA-bd_sf"/>
</dbReference>
<organism evidence="6 7">
    <name type="scientific">Chromobacterium alticapitis</name>
    <dbReference type="NCBI Taxonomy" id="2073169"/>
    <lineage>
        <taxon>Bacteria</taxon>
        <taxon>Pseudomonadati</taxon>
        <taxon>Pseudomonadota</taxon>
        <taxon>Betaproteobacteria</taxon>
        <taxon>Neisseriales</taxon>
        <taxon>Chromobacteriaceae</taxon>
        <taxon>Chromobacterium</taxon>
    </lineage>
</organism>
<dbReference type="GO" id="GO:0006351">
    <property type="term" value="P:DNA-templated transcription"/>
    <property type="evidence" value="ECO:0007669"/>
    <property type="project" value="TreeGrafter"/>
</dbReference>